<sequence length="139" mass="15796">MPVEYKNTRAYNPQDDQRRGWLGGWWTSGQSQADRENVASYRSSRSGTPNTSRSNSPSITHKPTAERRRSGLSDSPDNNPALAYLVEGRASTPGLGYETVMEEADRWLEEVRYWAVVLEQRREAWQTIKIPPSPSARDI</sequence>
<protein>
    <submittedName>
        <fullName evidence="2">Uncharacterized protein</fullName>
    </submittedName>
</protein>
<proteinExistence type="predicted"/>
<accession>A0A0D7BB51</accession>
<evidence type="ECO:0000256" key="1">
    <source>
        <dbReference type="SAM" id="MobiDB-lite"/>
    </source>
</evidence>
<feature type="region of interest" description="Disordered" evidence="1">
    <location>
        <begin position="1"/>
        <end position="81"/>
    </location>
</feature>
<organism evidence="2 3">
    <name type="scientific">Cylindrobasidium torrendii FP15055 ss-10</name>
    <dbReference type="NCBI Taxonomy" id="1314674"/>
    <lineage>
        <taxon>Eukaryota</taxon>
        <taxon>Fungi</taxon>
        <taxon>Dikarya</taxon>
        <taxon>Basidiomycota</taxon>
        <taxon>Agaricomycotina</taxon>
        <taxon>Agaricomycetes</taxon>
        <taxon>Agaricomycetidae</taxon>
        <taxon>Agaricales</taxon>
        <taxon>Marasmiineae</taxon>
        <taxon>Physalacriaceae</taxon>
        <taxon>Cylindrobasidium</taxon>
    </lineage>
</organism>
<evidence type="ECO:0000313" key="2">
    <source>
        <dbReference type="EMBL" id="KIY67475.1"/>
    </source>
</evidence>
<name>A0A0D7BB51_9AGAR</name>
<feature type="compositionally biased region" description="Polar residues" evidence="1">
    <location>
        <begin position="40"/>
        <end position="61"/>
    </location>
</feature>
<reference evidence="2 3" key="1">
    <citation type="journal article" date="2015" name="Fungal Genet. Biol.">
        <title>Evolution of novel wood decay mechanisms in Agaricales revealed by the genome sequences of Fistulina hepatica and Cylindrobasidium torrendii.</title>
        <authorList>
            <person name="Floudas D."/>
            <person name="Held B.W."/>
            <person name="Riley R."/>
            <person name="Nagy L.G."/>
            <person name="Koehler G."/>
            <person name="Ransdell A.S."/>
            <person name="Younus H."/>
            <person name="Chow J."/>
            <person name="Chiniquy J."/>
            <person name="Lipzen A."/>
            <person name="Tritt A."/>
            <person name="Sun H."/>
            <person name="Haridas S."/>
            <person name="LaButti K."/>
            <person name="Ohm R.A."/>
            <person name="Kues U."/>
            <person name="Blanchette R.A."/>
            <person name="Grigoriev I.V."/>
            <person name="Minto R.E."/>
            <person name="Hibbett D.S."/>
        </authorList>
    </citation>
    <scope>NUCLEOTIDE SEQUENCE [LARGE SCALE GENOMIC DNA]</scope>
    <source>
        <strain evidence="2 3">FP15055 ss-10</strain>
    </source>
</reference>
<dbReference type="Proteomes" id="UP000054007">
    <property type="component" value="Unassembled WGS sequence"/>
</dbReference>
<gene>
    <name evidence="2" type="ORF">CYLTODRAFT_444010</name>
</gene>
<dbReference type="AlphaFoldDB" id="A0A0D7BB51"/>
<dbReference type="EMBL" id="KN880525">
    <property type="protein sequence ID" value="KIY67475.1"/>
    <property type="molecule type" value="Genomic_DNA"/>
</dbReference>
<evidence type="ECO:0000313" key="3">
    <source>
        <dbReference type="Proteomes" id="UP000054007"/>
    </source>
</evidence>
<keyword evidence="3" id="KW-1185">Reference proteome</keyword>